<dbReference type="GO" id="GO:0055085">
    <property type="term" value="P:transmembrane transport"/>
    <property type="evidence" value="ECO:0007669"/>
    <property type="project" value="UniProtKB-ARBA"/>
</dbReference>
<dbReference type="CDD" id="cd03257">
    <property type="entry name" value="ABC_NikE_OppD_transporters"/>
    <property type="match status" value="1"/>
</dbReference>
<dbReference type="InterPro" id="IPR013563">
    <property type="entry name" value="Oligopep_ABC_C"/>
</dbReference>
<protein>
    <submittedName>
        <fullName evidence="9">Peptide/nickel transport system ATP-binding protein</fullName>
    </submittedName>
</protein>
<dbReference type="GO" id="GO:0015833">
    <property type="term" value="P:peptide transport"/>
    <property type="evidence" value="ECO:0007669"/>
    <property type="project" value="InterPro"/>
</dbReference>
<dbReference type="InterPro" id="IPR003439">
    <property type="entry name" value="ABC_transporter-like_ATP-bd"/>
</dbReference>
<dbReference type="NCBIfam" id="TIGR01727">
    <property type="entry name" value="oligo_HPY"/>
    <property type="match status" value="1"/>
</dbReference>
<evidence type="ECO:0000313" key="10">
    <source>
        <dbReference type="Proteomes" id="UP000199441"/>
    </source>
</evidence>
<dbReference type="GO" id="GO:0005886">
    <property type="term" value="C:plasma membrane"/>
    <property type="evidence" value="ECO:0007669"/>
    <property type="project" value="UniProtKB-SubCell"/>
</dbReference>
<comment type="subcellular location">
    <subcellularLocation>
        <location evidence="1">Cell inner membrane</location>
        <topology evidence="1">Peripheral membrane protein</topology>
    </subcellularLocation>
</comment>
<dbReference type="InterPro" id="IPR050388">
    <property type="entry name" value="ABC_Ni/Peptide_Import"/>
</dbReference>
<dbReference type="Pfam" id="PF08352">
    <property type="entry name" value="oligo_HPY"/>
    <property type="match status" value="1"/>
</dbReference>
<accession>A0A1H3CUH6</accession>
<dbReference type="InterPro" id="IPR027417">
    <property type="entry name" value="P-loop_NTPase"/>
</dbReference>
<dbReference type="Gene3D" id="3.40.50.300">
    <property type="entry name" value="P-loop containing nucleotide triphosphate hydrolases"/>
    <property type="match status" value="1"/>
</dbReference>
<dbReference type="SUPFAM" id="SSF52540">
    <property type="entry name" value="P-loop containing nucleoside triphosphate hydrolases"/>
    <property type="match status" value="1"/>
</dbReference>
<evidence type="ECO:0000313" key="9">
    <source>
        <dbReference type="EMBL" id="SDX57821.1"/>
    </source>
</evidence>
<sequence>MQRLKLVHSDSSPNDVLLEVSDFSLRFKGAQKDLISHVSFSVKAGQTVCIVGESGCGKSVTSLAMMGLLPEGAAEIHGGGITFDGRHYDLKDQKALREFRGSRMTMIFQEPMTSLNPSFRIGDQIAEAVQCHGAHTAEEARARALAMLVRVGIPAPEKRMREYPHQLSGGMRQRVMIAMALVNDPALLIADEPTTALDVTIQAQILDLIRDLQAETNMGTIMITHDLGVVAEIADTVAVMYAGTVVEAGPAEQIFNDPQHPYTIGLMSSIPKLTGPRGRLATVPGMVPTAENMPDGCRFATRCPFAQDICKTDPKPQSFGNGHVAACHFAPLDTHFEACA</sequence>
<proteinExistence type="inferred from homology"/>
<dbReference type="SMART" id="SM00382">
    <property type="entry name" value="AAA"/>
    <property type="match status" value="1"/>
</dbReference>
<evidence type="ECO:0000256" key="1">
    <source>
        <dbReference type="ARBA" id="ARBA00004417"/>
    </source>
</evidence>
<dbReference type="Pfam" id="PF00005">
    <property type="entry name" value="ABC_tran"/>
    <property type="match status" value="1"/>
</dbReference>
<dbReference type="PROSITE" id="PS50893">
    <property type="entry name" value="ABC_TRANSPORTER_2"/>
    <property type="match status" value="1"/>
</dbReference>
<comment type="similarity">
    <text evidence="2">Belongs to the ABC transporter superfamily.</text>
</comment>
<dbReference type="InterPro" id="IPR017871">
    <property type="entry name" value="ABC_transporter-like_CS"/>
</dbReference>
<reference evidence="10" key="1">
    <citation type="submission" date="2016-10" db="EMBL/GenBank/DDBJ databases">
        <authorList>
            <person name="Varghese N."/>
            <person name="Submissions S."/>
        </authorList>
    </citation>
    <scope>NUCLEOTIDE SEQUENCE [LARGE SCALE GENOMIC DNA]</scope>
    <source>
        <strain evidence="10">DSM 26922</strain>
    </source>
</reference>
<evidence type="ECO:0000256" key="2">
    <source>
        <dbReference type="ARBA" id="ARBA00005417"/>
    </source>
</evidence>
<evidence type="ECO:0000256" key="6">
    <source>
        <dbReference type="ARBA" id="ARBA00022840"/>
    </source>
</evidence>
<dbReference type="EMBL" id="FNOI01000009">
    <property type="protein sequence ID" value="SDX57821.1"/>
    <property type="molecule type" value="Genomic_DNA"/>
</dbReference>
<dbReference type="GO" id="GO:0005524">
    <property type="term" value="F:ATP binding"/>
    <property type="evidence" value="ECO:0007669"/>
    <property type="project" value="UniProtKB-KW"/>
</dbReference>
<organism evidence="9 10">
    <name type="scientific">Litoreibacter albidus</name>
    <dbReference type="NCBI Taxonomy" id="670155"/>
    <lineage>
        <taxon>Bacteria</taxon>
        <taxon>Pseudomonadati</taxon>
        <taxon>Pseudomonadota</taxon>
        <taxon>Alphaproteobacteria</taxon>
        <taxon>Rhodobacterales</taxon>
        <taxon>Roseobacteraceae</taxon>
        <taxon>Litoreibacter</taxon>
    </lineage>
</organism>
<keyword evidence="7" id="KW-0472">Membrane</keyword>
<evidence type="ECO:0000256" key="7">
    <source>
        <dbReference type="ARBA" id="ARBA00023136"/>
    </source>
</evidence>
<dbReference type="Proteomes" id="UP000199441">
    <property type="component" value="Unassembled WGS sequence"/>
</dbReference>
<evidence type="ECO:0000259" key="8">
    <source>
        <dbReference type="PROSITE" id="PS50893"/>
    </source>
</evidence>
<dbReference type="PANTHER" id="PTHR43297:SF2">
    <property type="entry name" value="DIPEPTIDE TRANSPORT ATP-BINDING PROTEIN DPPD"/>
    <property type="match status" value="1"/>
</dbReference>
<dbReference type="GO" id="GO:0016887">
    <property type="term" value="F:ATP hydrolysis activity"/>
    <property type="evidence" value="ECO:0007669"/>
    <property type="project" value="InterPro"/>
</dbReference>
<dbReference type="STRING" id="670155.SAMN04488001_3564"/>
<dbReference type="FunFam" id="3.40.50.300:FF:000016">
    <property type="entry name" value="Oligopeptide ABC transporter ATP-binding component"/>
    <property type="match status" value="1"/>
</dbReference>
<dbReference type="AlphaFoldDB" id="A0A1H3CUH6"/>
<keyword evidence="10" id="KW-1185">Reference proteome</keyword>
<keyword evidence="4" id="KW-1003">Cell membrane</keyword>
<name>A0A1H3CUH6_9RHOB</name>
<evidence type="ECO:0000256" key="3">
    <source>
        <dbReference type="ARBA" id="ARBA00022448"/>
    </source>
</evidence>
<keyword evidence="6 9" id="KW-0067">ATP-binding</keyword>
<dbReference type="InterPro" id="IPR003593">
    <property type="entry name" value="AAA+_ATPase"/>
</dbReference>
<gene>
    <name evidence="9" type="ORF">SAMN04488001_3564</name>
</gene>
<dbReference type="PROSITE" id="PS00211">
    <property type="entry name" value="ABC_TRANSPORTER_1"/>
    <property type="match status" value="1"/>
</dbReference>
<feature type="domain" description="ABC transporter" evidence="8">
    <location>
        <begin position="18"/>
        <end position="267"/>
    </location>
</feature>
<keyword evidence="5" id="KW-0547">Nucleotide-binding</keyword>
<keyword evidence="3" id="KW-0813">Transport</keyword>
<evidence type="ECO:0000256" key="5">
    <source>
        <dbReference type="ARBA" id="ARBA00022741"/>
    </source>
</evidence>
<dbReference type="OrthoDB" id="9802264at2"/>
<evidence type="ECO:0000256" key="4">
    <source>
        <dbReference type="ARBA" id="ARBA00022475"/>
    </source>
</evidence>
<dbReference type="PANTHER" id="PTHR43297">
    <property type="entry name" value="OLIGOPEPTIDE TRANSPORT ATP-BINDING PROTEIN APPD"/>
    <property type="match status" value="1"/>
</dbReference>